<dbReference type="OrthoDB" id="1524003at2"/>
<dbReference type="InterPro" id="IPR015943">
    <property type="entry name" value="WD40/YVTN_repeat-like_dom_sf"/>
</dbReference>
<protein>
    <recommendedName>
        <fullName evidence="2">DUF7619 domain-containing protein</fullName>
    </recommendedName>
</protein>
<dbReference type="SUPFAM" id="SSF117074">
    <property type="entry name" value="Hypothetical protein PA1324"/>
    <property type="match status" value="1"/>
</dbReference>
<name>A0A2D0NEY1_FLAN2</name>
<dbReference type="SUPFAM" id="SSF101898">
    <property type="entry name" value="NHL repeat"/>
    <property type="match status" value="1"/>
</dbReference>
<feature type="signal peptide" evidence="1">
    <location>
        <begin position="1"/>
        <end position="20"/>
    </location>
</feature>
<dbReference type="InterPro" id="IPR026444">
    <property type="entry name" value="Secre_tail"/>
</dbReference>
<dbReference type="AlphaFoldDB" id="A0A2D0NEY1"/>
<organism evidence="3 4">
    <name type="scientific">Flavilitoribacter nigricans (strain ATCC 23147 / DSM 23189 / NBRC 102662 / NCIMB 1420 / SS-2)</name>
    <name type="common">Lewinella nigricans</name>
    <dbReference type="NCBI Taxonomy" id="1122177"/>
    <lineage>
        <taxon>Bacteria</taxon>
        <taxon>Pseudomonadati</taxon>
        <taxon>Bacteroidota</taxon>
        <taxon>Saprospiria</taxon>
        <taxon>Saprospirales</taxon>
        <taxon>Lewinellaceae</taxon>
        <taxon>Flavilitoribacter</taxon>
    </lineage>
</organism>
<evidence type="ECO:0000313" key="3">
    <source>
        <dbReference type="EMBL" id="PHN06930.1"/>
    </source>
</evidence>
<keyword evidence="4" id="KW-1185">Reference proteome</keyword>
<keyword evidence="1" id="KW-0732">Signal</keyword>
<dbReference type="InterPro" id="IPR047589">
    <property type="entry name" value="DUF11_rpt"/>
</dbReference>
<proteinExistence type="predicted"/>
<feature type="domain" description="DUF7619" evidence="2">
    <location>
        <begin position="856"/>
        <end position="990"/>
    </location>
</feature>
<sequence length="1082" mass="120556">MKFFALFCPILIFLSIHLSGQSPEALFYSNAETVYDVASRDGIAWVATSGGLVRVDQASGQREFLHPANSPLLDSRILTVEFDAEGVLWVGTDTEGIFSWDGNDWQHYPELPWGTRLGEVGHIQLDPATGALWILHQSSPGCYQCYDVVKKIGDNWEADAGVPGLDASKTHLLRFAPDGTPWLFKGNNELVQLAETFTFFRSTENLPTPSWPAREDLAFDPVSNEPILKVSYYDDNSIRRYRLVRPLTGSNWGFYDELLPETFTVGDNFAMHQDDDGKLWLYNQQTLAGWNGTSWDIVDLSPFDLPQQDQFYSLLSTSDGHLWFLQLFQEPYDLFEYDGSGITTHKLDNSELPNNGITHILVDRKNQKWVVSGPTVVRINGQEWTDTQGPGFEISGLAEGPDGNIWAASATSEFDTASIYVYRGESWEFLSVLDDALVTDIAFDQNGTGWFAFRSQGLGRLKDGEWTFYNTENSGLLSNSTGSIAPTEDGIWITTGEGITHFDGIDEWYTIPADDFPAGNGFGSSLAVDAAGFLWFASGDFLLRRGSDDNWLTFEFEKDVPLRRHLDIIPDANGNVWVIGADGIVRYDGNEWTRYPDPSIGWSDYPVYGLAIDQVGNKWIGIRRAGLLVYNELGINTPLPEKAKITGLRFWDQNDNEQYDAGEPGLPGKKVRLLPDSTLLFTNSVGTYTAFVDPGNYEIQYEDEPGWSLNNGLPLLPVSVLTDDQEGFNFPESPDELAEAPEVILQSGRPRCGFAVPYFLTIRNTGTLGWSGEVSVLLDENVTYLGSSVPPDSWDNLRLIWENVQLGPLEQVQYYLTLEMPPVENEVEDLPVLEFLAEATGAAAYTLQQQVTCAFDPNDKLVRSAGAMQGDSSLIRDPLFYTIWFQNLGTDTAFNVVIRDTLDANLDWNTFELVASSHPVSVSMDRRGGLTFVLSDIELPHAAVDEVRSHGFVSYRIQARADLEPNTTVDNTAHIYFDFNPAIVTNTTRSTLVDELVAVRNPIIDTRNAHVFPNPFNQLARLDWDDPSGSYRLMLFDGTGKLLSTATVSGGQHQLDGTALPPGLYFFRLQGERVYTGKFVVA</sequence>
<evidence type="ECO:0000259" key="2">
    <source>
        <dbReference type="Pfam" id="PF24595"/>
    </source>
</evidence>
<dbReference type="EMBL" id="PDUD01000013">
    <property type="protein sequence ID" value="PHN06930.1"/>
    <property type="molecule type" value="Genomic_DNA"/>
</dbReference>
<accession>A0A2D0NEY1</accession>
<dbReference type="SUPFAM" id="SSF63829">
    <property type="entry name" value="Calcium-dependent phosphotriesterase"/>
    <property type="match status" value="2"/>
</dbReference>
<comment type="caution">
    <text evidence="3">The sequence shown here is derived from an EMBL/GenBank/DDBJ whole genome shotgun (WGS) entry which is preliminary data.</text>
</comment>
<dbReference type="Gene3D" id="2.130.10.10">
    <property type="entry name" value="YVTN repeat-like/Quinoprotein amine dehydrogenase"/>
    <property type="match status" value="3"/>
</dbReference>
<evidence type="ECO:0000256" key="1">
    <source>
        <dbReference type="SAM" id="SignalP"/>
    </source>
</evidence>
<reference evidence="3 4" key="1">
    <citation type="submission" date="2017-10" db="EMBL/GenBank/DDBJ databases">
        <title>The draft genome sequence of Lewinella nigricans NBRC 102662.</title>
        <authorList>
            <person name="Wang K."/>
        </authorList>
    </citation>
    <scope>NUCLEOTIDE SEQUENCE [LARGE SCALE GENOMIC DNA]</scope>
    <source>
        <strain evidence="3 4">NBRC 102662</strain>
    </source>
</reference>
<dbReference type="Proteomes" id="UP000223913">
    <property type="component" value="Unassembled WGS sequence"/>
</dbReference>
<dbReference type="RefSeq" id="WP_099149682.1">
    <property type="nucleotide sequence ID" value="NZ_PDUD01000013.1"/>
</dbReference>
<dbReference type="NCBIfam" id="TIGR04183">
    <property type="entry name" value="Por_Secre_tail"/>
    <property type="match status" value="1"/>
</dbReference>
<dbReference type="Pfam" id="PF24595">
    <property type="entry name" value="DUF7619"/>
    <property type="match status" value="1"/>
</dbReference>
<evidence type="ECO:0000313" key="4">
    <source>
        <dbReference type="Proteomes" id="UP000223913"/>
    </source>
</evidence>
<feature type="chain" id="PRO_5012609853" description="DUF7619 domain-containing protein" evidence="1">
    <location>
        <begin position="21"/>
        <end position="1082"/>
    </location>
</feature>
<dbReference type="NCBIfam" id="TIGR01451">
    <property type="entry name" value="B_ant_repeat"/>
    <property type="match status" value="1"/>
</dbReference>
<dbReference type="InterPro" id="IPR055353">
    <property type="entry name" value="DUF7619"/>
</dbReference>
<gene>
    <name evidence="3" type="ORF">CRP01_08935</name>
</gene>